<dbReference type="AlphaFoldDB" id="A0A842HB98"/>
<name>A0A842HB98_9BACT</name>
<reference evidence="2 3" key="1">
    <citation type="submission" date="2020-07" db="EMBL/GenBank/DDBJ databases">
        <authorList>
            <person name="Feng X."/>
        </authorList>
    </citation>
    <scope>NUCLEOTIDE SEQUENCE [LARGE SCALE GENOMIC DNA]</scope>
    <source>
        <strain evidence="2 3">JCM31066</strain>
    </source>
</reference>
<gene>
    <name evidence="2" type="ORF">H5P28_03650</name>
</gene>
<evidence type="ECO:0000313" key="3">
    <source>
        <dbReference type="Proteomes" id="UP000546464"/>
    </source>
</evidence>
<keyword evidence="3" id="KW-1185">Reference proteome</keyword>
<dbReference type="Gene3D" id="3.90.550.10">
    <property type="entry name" value="Spore Coat Polysaccharide Biosynthesis Protein SpsA, Chain A"/>
    <property type="match status" value="1"/>
</dbReference>
<dbReference type="SUPFAM" id="SSF53448">
    <property type="entry name" value="Nucleotide-diphospho-sugar transferases"/>
    <property type="match status" value="1"/>
</dbReference>
<sequence>MKPTLLVLAAGMGSRYGGLKQLDPMGPNGETLLDYSLRDAAAAGFGKAVFVIRRDFAEAFRQGVGEKATALMEVEYAFQELGDLPAGYIVPEGRTKPWGTAHAIRAARAVVNDPFIAINADDYYGADAYARILAHLRTLDPAEAGELCMVGYPLKNTLSPHGSVNRGVCRLDGPFLQTVEEHTDIRQEDDGNVRGNNLAGERVEIPLDAPVSMNFWGFTPALFAVLEEHFCEFLQAHGGELKSECYIPTVVDDLIRAGRARCTVLPTSGEWFGVTYPADKPRVQERLLALG</sequence>
<dbReference type="Proteomes" id="UP000546464">
    <property type="component" value="Unassembled WGS sequence"/>
</dbReference>
<dbReference type="RefSeq" id="WP_185674357.1">
    <property type="nucleotide sequence ID" value="NZ_JACHVB010000013.1"/>
</dbReference>
<dbReference type="InterPro" id="IPR025877">
    <property type="entry name" value="MobA-like_NTP_Trfase"/>
</dbReference>
<dbReference type="Pfam" id="PF12804">
    <property type="entry name" value="NTP_transf_3"/>
    <property type="match status" value="1"/>
</dbReference>
<organism evidence="2 3">
    <name type="scientific">Ruficoccus amylovorans</name>
    <dbReference type="NCBI Taxonomy" id="1804625"/>
    <lineage>
        <taxon>Bacteria</taxon>
        <taxon>Pseudomonadati</taxon>
        <taxon>Verrucomicrobiota</taxon>
        <taxon>Opitutia</taxon>
        <taxon>Puniceicoccales</taxon>
        <taxon>Cerasicoccaceae</taxon>
        <taxon>Ruficoccus</taxon>
    </lineage>
</organism>
<comment type="caution">
    <text evidence="2">The sequence shown here is derived from an EMBL/GenBank/DDBJ whole genome shotgun (WGS) entry which is preliminary data.</text>
</comment>
<dbReference type="InterPro" id="IPR029044">
    <property type="entry name" value="Nucleotide-diphossugar_trans"/>
</dbReference>
<evidence type="ECO:0000259" key="1">
    <source>
        <dbReference type="Pfam" id="PF12804"/>
    </source>
</evidence>
<accession>A0A842HB98</accession>
<protein>
    <submittedName>
        <fullName evidence="2">NTP transferase domain-containing protein</fullName>
    </submittedName>
</protein>
<proteinExistence type="predicted"/>
<feature type="domain" description="MobA-like NTP transferase" evidence="1">
    <location>
        <begin position="6"/>
        <end position="59"/>
    </location>
</feature>
<evidence type="ECO:0000313" key="2">
    <source>
        <dbReference type="EMBL" id="MBC2593348.1"/>
    </source>
</evidence>
<keyword evidence="2" id="KW-0808">Transferase</keyword>
<dbReference type="EMBL" id="JACHVB010000013">
    <property type="protein sequence ID" value="MBC2593348.1"/>
    <property type="molecule type" value="Genomic_DNA"/>
</dbReference>
<dbReference type="GO" id="GO:0016779">
    <property type="term" value="F:nucleotidyltransferase activity"/>
    <property type="evidence" value="ECO:0007669"/>
    <property type="project" value="UniProtKB-ARBA"/>
</dbReference>